<dbReference type="OrthoDB" id="196335at2"/>
<name>A0A4Y8PF99_9BACT</name>
<accession>A0A4Y8PF99</accession>
<organism evidence="1 2">
    <name type="scientific">Methylacidiphilum caldifontis</name>
    <dbReference type="NCBI Taxonomy" id="2795386"/>
    <lineage>
        <taxon>Bacteria</taxon>
        <taxon>Pseudomonadati</taxon>
        <taxon>Verrucomicrobiota</taxon>
        <taxon>Methylacidiphilae</taxon>
        <taxon>Methylacidiphilales</taxon>
        <taxon>Methylacidiphilaceae</taxon>
        <taxon>Methylacidiphilum (ex Ratnadevi et al. 2023)</taxon>
    </lineage>
</organism>
<dbReference type="RefSeq" id="WP_134439573.1">
    <property type="nucleotide sequence ID" value="NZ_LXQC01000113.1"/>
</dbReference>
<sequence length="107" mass="12106">MIKENKKEDLLLEKKSLLIVVEADPEKSPRFAEALRVAAGLSMHPRLSVNLVLKADILNDLNEGRSALWVDSDIIESSWMDLKENGCRIFSASPQDEQFDCLIQFDC</sequence>
<reference evidence="1 2" key="1">
    <citation type="submission" date="2016-05" db="EMBL/GenBank/DDBJ databases">
        <title>Diversity and Homogeneity among Thermoacidophilic Verrucomicrobia Methanotrophs Linked with Geographical Origin.</title>
        <authorList>
            <person name="Erikstad H.-A."/>
            <person name="Smestad N.B."/>
            <person name="Ceballos R.M."/>
            <person name="Birkeland N.-K."/>
        </authorList>
    </citation>
    <scope>NUCLEOTIDE SEQUENCE [LARGE SCALE GENOMIC DNA]</scope>
    <source>
        <strain evidence="1 2">Phi</strain>
    </source>
</reference>
<dbReference type="AlphaFoldDB" id="A0A4Y8PF99"/>
<gene>
    <name evidence="1" type="ORF">A7Q10_06015</name>
</gene>
<dbReference type="EMBL" id="LXQC01000113">
    <property type="protein sequence ID" value="TFE70626.1"/>
    <property type="molecule type" value="Genomic_DNA"/>
</dbReference>
<protein>
    <submittedName>
        <fullName evidence="1">Uncharacterized protein</fullName>
    </submittedName>
</protein>
<evidence type="ECO:0000313" key="2">
    <source>
        <dbReference type="Proteomes" id="UP000297713"/>
    </source>
</evidence>
<comment type="caution">
    <text evidence="1">The sequence shown here is derived from an EMBL/GenBank/DDBJ whole genome shotgun (WGS) entry which is preliminary data.</text>
</comment>
<evidence type="ECO:0000313" key="1">
    <source>
        <dbReference type="EMBL" id="TFE70626.1"/>
    </source>
</evidence>
<proteinExistence type="predicted"/>
<keyword evidence="2" id="KW-1185">Reference proteome</keyword>
<dbReference type="Proteomes" id="UP000297713">
    <property type="component" value="Unassembled WGS sequence"/>
</dbReference>